<dbReference type="AlphaFoldDB" id="A0A9D3X1C4"/>
<dbReference type="Proteomes" id="UP000827986">
    <property type="component" value="Unassembled WGS sequence"/>
</dbReference>
<proteinExistence type="predicted"/>
<accession>A0A9D3X1C4</accession>
<organism evidence="1 2">
    <name type="scientific">Mauremys mutica</name>
    <name type="common">yellowpond turtle</name>
    <dbReference type="NCBI Taxonomy" id="74926"/>
    <lineage>
        <taxon>Eukaryota</taxon>
        <taxon>Metazoa</taxon>
        <taxon>Chordata</taxon>
        <taxon>Craniata</taxon>
        <taxon>Vertebrata</taxon>
        <taxon>Euteleostomi</taxon>
        <taxon>Archelosauria</taxon>
        <taxon>Testudinata</taxon>
        <taxon>Testudines</taxon>
        <taxon>Cryptodira</taxon>
        <taxon>Durocryptodira</taxon>
        <taxon>Testudinoidea</taxon>
        <taxon>Geoemydidae</taxon>
        <taxon>Geoemydinae</taxon>
        <taxon>Mauremys</taxon>
    </lineage>
</organism>
<sequence>MVSSFLRTQKLHTHTLKIRGPFNQSCTVRAPRSLTATNDRATEKEQSQNDFTKQQLQLVNVLIKTIPSAVVREGTGQGEEEHQQRGLTFTKNTMKPQKSVMVHLFSVSVEMP</sequence>
<evidence type="ECO:0000313" key="2">
    <source>
        <dbReference type="Proteomes" id="UP000827986"/>
    </source>
</evidence>
<name>A0A9D3X1C4_9SAUR</name>
<keyword evidence="2" id="KW-1185">Reference proteome</keyword>
<reference evidence="1" key="1">
    <citation type="submission" date="2021-09" db="EMBL/GenBank/DDBJ databases">
        <title>The genome of Mauremys mutica provides insights into the evolution of semi-aquatic lifestyle.</title>
        <authorList>
            <person name="Gong S."/>
            <person name="Gao Y."/>
        </authorList>
    </citation>
    <scope>NUCLEOTIDE SEQUENCE</scope>
    <source>
        <strain evidence="1">MM-2020</strain>
        <tissue evidence="1">Muscle</tissue>
    </source>
</reference>
<evidence type="ECO:0000313" key="1">
    <source>
        <dbReference type="EMBL" id="KAH1170890.1"/>
    </source>
</evidence>
<dbReference type="EMBL" id="JAHDVG010000483">
    <property type="protein sequence ID" value="KAH1170890.1"/>
    <property type="molecule type" value="Genomic_DNA"/>
</dbReference>
<comment type="caution">
    <text evidence="1">The sequence shown here is derived from an EMBL/GenBank/DDBJ whole genome shotgun (WGS) entry which is preliminary data.</text>
</comment>
<protein>
    <submittedName>
        <fullName evidence="1">Uncharacterized protein</fullName>
    </submittedName>
</protein>
<gene>
    <name evidence="1" type="ORF">KIL84_006508</name>
</gene>